<proteinExistence type="predicted"/>
<protein>
    <submittedName>
        <fullName evidence="2">Uncharacterized protein</fullName>
    </submittedName>
</protein>
<evidence type="ECO:0000313" key="3">
    <source>
        <dbReference type="Proteomes" id="UP001320972"/>
    </source>
</evidence>
<organism evidence="2 3">
    <name type="scientific">Natronoglomus mannanivorans</name>
    <dbReference type="NCBI Taxonomy" id="2979990"/>
    <lineage>
        <taxon>Archaea</taxon>
        <taxon>Methanobacteriati</taxon>
        <taxon>Methanobacteriota</taxon>
        <taxon>Stenosarchaea group</taxon>
        <taxon>Halobacteria</taxon>
        <taxon>Halobacteriales</taxon>
        <taxon>Natrialbaceae</taxon>
        <taxon>Natronoglomus</taxon>
    </lineage>
</organism>
<keyword evidence="3" id="KW-1185">Reference proteome</keyword>
<dbReference type="RefSeq" id="WP_338006726.1">
    <property type="nucleotide sequence ID" value="NZ_JAOPKB010000001.1"/>
</dbReference>
<dbReference type="Proteomes" id="UP001320972">
    <property type="component" value="Unassembled WGS sequence"/>
</dbReference>
<feature type="compositionally biased region" description="Acidic residues" evidence="1">
    <location>
        <begin position="33"/>
        <end position="99"/>
    </location>
</feature>
<evidence type="ECO:0000313" key="2">
    <source>
        <dbReference type="EMBL" id="MCU4971286.1"/>
    </source>
</evidence>
<gene>
    <name evidence="2" type="ORF">OB955_00845</name>
</gene>
<accession>A0ABT2Q8P9</accession>
<feature type="region of interest" description="Disordered" evidence="1">
    <location>
        <begin position="17"/>
        <end position="99"/>
    </location>
</feature>
<sequence length="217" mass="22621">MPSRRRTLSVLGTLTVAGLAGCSGTLDGGGPGEDGDENSSGEDSSADEEATTETESGAETDGSTDDGNGDGDGDDDDVDDDESGEENGDENAYDVSDDETFLTISSDGEEIDAVRYGQVESASEPAAIDDQYVLPVSLTDSGSDSFREALEEAGAMESPTDAEMTAYREGEAIHSRQLSEEAIATAEANDFAGPFHVPLDSREQAEEIHEAIDSDES</sequence>
<dbReference type="PROSITE" id="PS51257">
    <property type="entry name" value="PROKAR_LIPOPROTEIN"/>
    <property type="match status" value="1"/>
</dbReference>
<evidence type="ECO:0000256" key="1">
    <source>
        <dbReference type="SAM" id="MobiDB-lite"/>
    </source>
</evidence>
<name>A0ABT2Q8P9_9EURY</name>
<comment type="caution">
    <text evidence="2">The sequence shown here is derived from an EMBL/GenBank/DDBJ whole genome shotgun (WGS) entry which is preliminary data.</text>
</comment>
<dbReference type="EMBL" id="JAOPKB010000001">
    <property type="protein sequence ID" value="MCU4971286.1"/>
    <property type="molecule type" value="Genomic_DNA"/>
</dbReference>
<reference evidence="2 3" key="1">
    <citation type="submission" date="2022-09" db="EMBL/GenBank/DDBJ databases">
        <title>Enrichment on poylsaccharides allowed isolation of novel metabolic and taxonomic groups of Haloarchaea.</title>
        <authorList>
            <person name="Sorokin D.Y."/>
            <person name="Elcheninov A.G."/>
            <person name="Khizhniak T.V."/>
            <person name="Kolganova T.V."/>
            <person name="Kublanov I.V."/>
        </authorList>
    </citation>
    <scope>NUCLEOTIDE SEQUENCE [LARGE SCALE GENOMIC DNA]</scope>
    <source>
        <strain evidence="2 3">AArc-m2/3/4</strain>
    </source>
</reference>